<evidence type="ECO:0000256" key="10">
    <source>
        <dbReference type="ARBA" id="ARBA00030775"/>
    </source>
</evidence>
<dbReference type="InterPro" id="IPR045584">
    <property type="entry name" value="Pilin-like"/>
</dbReference>
<evidence type="ECO:0000256" key="7">
    <source>
        <dbReference type="ARBA" id="ARBA00022989"/>
    </source>
</evidence>
<dbReference type="GO" id="GO:0005886">
    <property type="term" value="C:plasma membrane"/>
    <property type="evidence" value="ECO:0007669"/>
    <property type="project" value="UniProtKB-SubCell"/>
</dbReference>
<dbReference type="GO" id="GO:0015628">
    <property type="term" value="P:protein secretion by the type II secretion system"/>
    <property type="evidence" value="ECO:0007669"/>
    <property type="project" value="InterPro"/>
</dbReference>
<dbReference type="GO" id="GO:0015627">
    <property type="term" value="C:type II protein secretion system complex"/>
    <property type="evidence" value="ECO:0007669"/>
    <property type="project" value="InterPro"/>
</dbReference>
<evidence type="ECO:0000256" key="3">
    <source>
        <dbReference type="ARBA" id="ARBA00022475"/>
    </source>
</evidence>
<dbReference type="STRING" id="44575.SAMN05216419_102210"/>
<dbReference type="Gene3D" id="3.55.40.10">
    <property type="entry name" value="minor pseudopilin epsh domain"/>
    <property type="match status" value="1"/>
</dbReference>
<dbReference type="InterPro" id="IPR012902">
    <property type="entry name" value="N_methyl_site"/>
</dbReference>
<name>A0A1N6FJN6_9PROT</name>
<dbReference type="Proteomes" id="UP000185062">
    <property type="component" value="Unassembled WGS sequence"/>
</dbReference>
<organism evidence="13 14">
    <name type="scientific">Nitrosomonas cryotolerans ATCC 49181</name>
    <dbReference type="NCBI Taxonomy" id="1131553"/>
    <lineage>
        <taxon>Bacteria</taxon>
        <taxon>Pseudomonadati</taxon>
        <taxon>Pseudomonadota</taxon>
        <taxon>Betaproteobacteria</taxon>
        <taxon>Nitrosomonadales</taxon>
        <taxon>Nitrosomonadaceae</taxon>
        <taxon>Nitrosomonas</taxon>
    </lineage>
</organism>
<keyword evidence="5" id="KW-0997">Cell inner membrane</keyword>
<evidence type="ECO:0000259" key="12">
    <source>
        <dbReference type="Pfam" id="PF12019"/>
    </source>
</evidence>
<evidence type="ECO:0000256" key="11">
    <source>
        <dbReference type="SAM" id="Phobius"/>
    </source>
</evidence>
<gene>
    <name evidence="13" type="ORF">SAMN02743940_0279</name>
</gene>
<comment type="subcellular location">
    <subcellularLocation>
        <location evidence="1">Cell inner membrane</location>
        <topology evidence="1">Single-pass membrane protein</topology>
    </subcellularLocation>
</comment>
<evidence type="ECO:0000256" key="5">
    <source>
        <dbReference type="ARBA" id="ARBA00022519"/>
    </source>
</evidence>
<keyword evidence="7 11" id="KW-1133">Transmembrane helix</keyword>
<reference evidence="13 14" key="1">
    <citation type="submission" date="2016-12" db="EMBL/GenBank/DDBJ databases">
        <authorList>
            <person name="Song W.-J."/>
            <person name="Kurnit D.M."/>
        </authorList>
    </citation>
    <scope>NUCLEOTIDE SEQUENCE [LARGE SCALE GENOMIC DNA]</scope>
    <source>
        <strain evidence="13 14">ATCC 49181</strain>
    </source>
</reference>
<protein>
    <recommendedName>
        <fullName evidence="2">Type II secretion system protein H</fullName>
    </recommendedName>
    <alternativeName>
        <fullName evidence="10">General secretion pathway protein H</fullName>
    </alternativeName>
</protein>
<sequence length="186" mass="19739">MIDIDKQVSSERGVTLIELLVALSILAILLAVGVPALSQFSVNSRLSHYANSIFSDLALARSEAIKRNRRVVLCKSSDGLACTNIGDWSQGWIVFADLDNDANRDSGDLIIHKMPAFALGHRLTGNSQIDSYVSYDSQGMTRLVGGSFQAGTFTLCPPAPAAAGIGREVILSGSGRARVVKIASCS</sequence>
<dbReference type="InterPro" id="IPR022346">
    <property type="entry name" value="T2SS_GspH"/>
</dbReference>
<feature type="transmembrane region" description="Helical" evidence="11">
    <location>
        <begin position="16"/>
        <end position="37"/>
    </location>
</feature>
<evidence type="ECO:0000256" key="8">
    <source>
        <dbReference type="ARBA" id="ARBA00023136"/>
    </source>
</evidence>
<dbReference type="RefSeq" id="WP_036573187.1">
    <property type="nucleotide sequence ID" value="NZ_FSRO01000001.1"/>
</dbReference>
<evidence type="ECO:0000256" key="6">
    <source>
        <dbReference type="ARBA" id="ARBA00022692"/>
    </source>
</evidence>
<accession>A0A1N6FJN6</accession>
<evidence type="ECO:0000256" key="2">
    <source>
        <dbReference type="ARBA" id="ARBA00021549"/>
    </source>
</evidence>
<dbReference type="AlphaFoldDB" id="A0A1N6FJN6"/>
<evidence type="ECO:0000256" key="1">
    <source>
        <dbReference type="ARBA" id="ARBA00004377"/>
    </source>
</evidence>
<dbReference type="Pfam" id="PF07963">
    <property type="entry name" value="N_methyl"/>
    <property type="match status" value="1"/>
</dbReference>
<proteinExistence type="inferred from homology"/>
<evidence type="ECO:0000313" key="14">
    <source>
        <dbReference type="Proteomes" id="UP000185062"/>
    </source>
</evidence>
<keyword evidence="4" id="KW-0488">Methylation</keyword>
<keyword evidence="6 11" id="KW-0812">Transmembrane</keyword>
<dbReference type="SUPFAM" id="SSF54523">
    <property type="entry name" value="Pili subunits"/>
    <property type="match status" value="1"/>
</dbReference>
<dbReference type="eggNOG" id="COG4970">
    <property type="taxonomic scope" value="Bacteria"/>
</dbReference>
<dbReference type="EMBL" id="FSRO01000001">
    <property type="protein sequence ID" value="SIN95478.1"/>
    <property type="molecule type" value="Genomic_DNA"/>
</dbReference>
<comment type="similarity">
    <text evidence="9">Belongs to the GSP H family.</text>
</comment>
<evidence type="ECO:0000256" key="9">
    <source>
        <dbReference type="ARBA" id="ARBA00025772"/>
    </source>
</evidence>
<keyword evidence="3" id="KW-1003">Cell membrane</keyword>
<evidence type="ECO:0000313" key="13">
    <source>
        <dbReference type="EMBL" id="SIN95478.1"/>
    </source>
</evidence>
<dbReference type="PROSITE" id="PS00409">
    <property type="entry name" value="PROKAR_NTER_METHYL"/>
    <property type="match status" value="1"/>
</dbReference>
<keyword evidence="14" id="KW-1185">Reference proteome</keyword>
<dbReference type="Pfam" id="PF12019">
    <property type="entry name" value="GspH"/>
    <property type="match status" value="1"/>
</dbReference>
<evidence type="ECO:0000256" key="4">
    <source>
        <dbReference type="ARBA" id="ARBA00022481"/>
    </source>
</evidence>
<keyword evidence="8 11" id="KW-0472">Membrane</keyword>
<feature type="domain" description="General secretion pathway GspH" evidence="12">
    <location>
        <begin position="50"/>
        <end position="175"/>
    </location>
</feature>
<dbReference type="NCBIfam" id="TIGR02532">
    <property type="entry name" value="IV_pilin_GFxxxE"/>
    <property type="match status" value="1"/>
</dbReference>